<dbReference type="PANTHER" id="PTHR45663">
    <property type="entry name" value="GEO12009P1"/>
    <property type="match status" value="1"/>
</dbReference>
<reference evidence="6" key="1">
    <citation type="submission" date="2019-12" db="EMBL/GenBank/DDBJ databases">
        <authorList>
            <person name="Cremers G."/>
        </authorList>
    </citation>
    <scope>NUCLEOTIDE SEQUENCE</scope>
    <source>
        <strain evidence="6">Mbul1</strain>
    </source>
</reference>
<dbReference type="PANTHER" id="PTHR45663:SF11">
    <property type="entry name" value="GEO12009P1"/>
    <property type="match status" value="1"/>
</dbReference>
<evidence type="ECO:0000259" key="5">
    <source>
        <dbReference type="PROSITE" id="PS51352"/>
    </source>
</evidence>
<dbReference type="PROSITE" id="PS00194">
    <property type="entry name" value="THIOREDOXIN_1"/>
    <property type="match status" value="1"/>
</dbReference>
<dbReference type="Gene3D" id="3.40.30.10">
    <property type="entry name" value="Glutaredoxin"/>
    <property type="match status" value="1"/>
</dbReference>
<sequence>MLNDVSTAGASPAGGPANLIKDVTTATFRDEVITASLQQPVLVDFWATWCGPCKQLTPLLEKAVTAAKGAVILAKVNIDENPAIWSQISQQLGLQSIPAVIAIDKGRPVDGFVGALPESEIKEFIARLAGPAGPTPVEAMMTEAEAALGEGDMAGASELYAAVLGQEPENLVALAALAKIQLDSGEVANARQILDMAPPEKTGDPALASIRAAVELAEQAASLGDLGVFQQRIAADPADFQARFDFALGLNGLGKRDEAVDELIEIERRDKTWNDGAARKQLLTFFEAWGLMDKASIRGRRRLSTLVFA</sequence>
<dbReference type="GO" id="GO:0015035">
    <property type="term" value="F:protein-disulfide reductase activity"/>
    <property type="evidence" value="ECO:0007669"/>
    <property type="project" value="TreeGrafter"/>
</dbReference>
<keyword evidence="3" id="KW-1015">Disulfide bond</keyword>
<keyword evidence="2" id="KW-0249">Electron transport</keyword>
<keyword evidence="1" id="KW-0813">Transport</keyword>
<dbReference type="PROSITE" id="PS51352">
    <property type="entry name" value="THIOREDOXIN_2"/>
    <property type="match status" value="1"/>
</dbReference>
<dbReference type="GO" id="GO:0005829">
    <property type="term" value="C:cytosol"/>
    <property type="evidence" value="ECO:0007669"/>
    <property type="project" value="TreeGrafter"/>
</dbReference>
<evidence type="ECO:0000256" key="2">
    <source>
        <dbReference type="ARBA" id="ARBA00022982"/>
    </source>
</evidence>
<dbReference type="AlphaFoldDB" id="A0A679J7B2"/>
<dbReference type="EMBL" id="LR743504">
    <property type="protein sequence ID" value="CAA2102594.1"/>
    <property type="molecule type" value="Genomic_DNA"/>
</dbReference>
<evidence type="ECO:0000256" key="1">
    <source>
        <dbReference type="ARBA" id="ARBA00022448"/>
    </source>
</evidence>
<dbReference type="GO" id="GO:0045454">
    <property type="term" value="P:cell redox homeostasis"/>
    <property type="evidence" value="ECO:0007669"/>
    <property type="project" value="TreeGrafter"/>
</dbReference>
<evidence type="ECO:0000256" key="3">
    <source>
        <dbReference type="ARBA" id="ARBA00023157"/>
    </source>
</evidence>
<dbReference type="InterPro" id="IPR036249">
    <property type="entry name" value="Thioredoxin-like_sf"/>
</dbReference>
<gene>
    <name evidence="6" type="primary">trxA_2</name>
    <name evidence="6" type="ORF">MBUL_01765</name>
</gene>
<keyword evidence="4" id="KW-0676">Redox-active center</keyword>
<evidence type="ECO:0000313" key="6">
    <source>
        <dbReference type="EMBL" id="CAA2102594.1"/>
    </source>
</evidence>
<dbReference type="InterPro" id="IPR011990">
    <property type="entry name" value="TPR-like_helical_dom_sf"/>
</dbReference>
<dbReference type="CDD" id="cd02956">
    <property type="entry name" value="ybbN"/>
    <property type="match status" value="1"/>
</dbReference>
<organism evidence="6">
    <name type="scientific">Methylobacterium bullatum</name>
    <dbReference type="NCBI Taxonomy" id="570505"/>
    <lineage>
        <taxon>Bacteria</taxon>
        <taxon>Pseudomonadati</taxon>
        <taxon>Pseudomonadota</taxon>
        <taxon>Alphaproteobacteria</taxon>
        <taxon>Hyphomicrobiales</taxon>
        <taxon>Methylobacteriaceae</taxon>
        <taxon>Methylobacterium</taxon>
    </lineage>
</organism>
<dbReference type="Pfam" id="PF00085">
    <property type="entry name" value="Thioredoxin"/>
    <property type="match status" value="1"/>
</dbReference>
<feature type="domain" description="Thioredoxin" evidence="5">
    <location>
        <begin position="11"/>
        <end position="130"/>
    </location>
</feature>
<dbReference type="Pfam" id="PF14561">
    <property type="entry name" value="TPR_20"/>
    <property type="match status" value="1"/>
</dbReference>
<dbReference type="Gene3D" id="1.25.40.10">
    <property type="entry name" value="Tetratricopeptide repeat domain"/>
    <property type="match status" value="2"/>
</dbReference>
<dbReference type="GO" id="GO:0006950">
    <property type="term" value="P:response to stress"/>
    <property type="evidence" value="ECO:0007669"/>
    <property type="project" value="UniProtKB-ARBA"/>
</dbReference>
<dbReference type="SUPFAM" id="SSF48452">
    <property type="entry name" value="TPR-like"/>
    <property type="match status" value="1"/>
</dbReference>
<dbReference type="SUPFAM" id="SSF52833">
    <property type="entry name" value="Thioredoxin-like"/>
    <property type="match status" value="1"/>
</dbReference>
<accession>A0A679J7B2</accession>
<name>A0A679J7B2_9HYPH</name>
<dbReference type="InterPro" id="IPR017937">
    <property type="entry name" value="Thioredoxin_CS"/>
</dbReference>
<dbReference type="Pfam" id="PF14559">
    <property type="entry name" value="TPR_19"/>
    <property type="match status" value="1"/>
</dbReference>
<evidence type="ECO:0000256" key="4">
    <source>
        <dbReference type="ARBA" id="ARBA00023284"/>
    </source>
</evidence>
<dbReference type="InterPro" id="IPR013766">
    <property type="entry name" value="Thioredoxin_domain"/>
</dbReference>
<proteinExistence type="predicted"/>
<protein>
    <submittedName>
        <fullName evidence="6">Thioredoxin-1</fullName>
    </submittedName>
</protein>